<dbReference type="SUPFAM" id="SSF56349">
    <property type="entry name" value="DNA breaking-rejoining enzymes"/>
    <property type="match status" value="1"/>
</dbReference>
<evidence type="ECO:0000256" key="2">
    <source>
        <dbReference type="ARBA" id="ARBA00023172"/>
    </source>
</evidence>
<reference evidence="5" key="1">
    <citation type="submission" date="2023-07" db="EMBL/GenBank/DDBJ databases">
        <title>Functional and genomic diversity of the sorghum phyllosphere microbiome.</title>
        <authorList>
            <person name="Shade A."/>
        </authorList>
    </citation>
    <scope>NUCLEOTIDE SEQUENCE [LARGE SCALE GENOMIC DNA]</scope>
    <source>
        <strain evidence="5">SORGH_AS_0422</strain>
    </source>
</reference>
<dbReference type="Gene3D" id="1.10.443.10">
    <property type="entry name" value="Intergrase catalytic core"/>
    <property type="match status" value="1"/>
</dbReference>
<evidence type="ECO:0000259" key="3">
    <source>
        <dbReference type="Pfam" id="PF13102"/>
    </source>
</evidence>
<feature type="domain" description="Phage integrase SAM-like" evidence="3">
    <location>
        <begin position="101"/>
        <end position="220"/>
    </location>
</feature>
<protein>
    <submittedName>
        <fullName evidence="4">Integrase</fullName>
    </submittedName>
</protein>
<dbReference type="InterPro" id="IPR011010">
    <property type="entry name" value="DNA_brk_join_enz"/>
</dbReference>
<dbReference type="InterPro" id="IPR013762">
    <property type="entry name" value="Integrase-like_cat_sf"/>
</dbReference>
<sequence>MATIKEMVLKHHKKEDGTYNIKYRLTHNRKVTYINTNHFAHERQLKKNLSIKDKFLLSVISTEIAKYRMRLLELDSRLIHYDVKELANCLTQVEENNVIDIIAFARQYIAELIAQGRKGNAYPILTVTNSLCDYFGSQKVEIDRINALMLPDYEKYLRKERRFKRRNQLGNEVNYISKGLSDSGLHNHMRDLRTLFNAARDRFNDEDRGIIRIKYYPFKKHKVIEAPMTAKRALTIEQLFKIREFECVPGSRAELAKDIFLLSFYLCGMNAKDIYNLRKSNIIKSRVNYNRSKTSTRRKDSAFISIKIISEASPLLFRYIDRLQDRYSESNNFNKALNKGLKEIGEALGIHSLTLYCARHSFGSIARNECRFSKDDVGFALNHIDQSTRTTDIYIKPDWKIIDEVQLAVTRIIKMQDNNNVD</sequence>
<name>A0ABU3GQK0_9SPHI</name>
<evidence type="ECO:0000256" key="1">
    <source>
        <dbReference type="ARBA" id="ARBA00023125"/>
    </source>
</evidence>
<accession>A0ABU3GQK0</accession>
<dbReference type="RefSeq" id="WP_311948189.1">
    <property type="nucleotide sequence ID" value="NZ_JAVLVU010000001.1"/>
</dbReference>
<dbReference type="EMBL" id="JAVLVU010000001">
    <property type="protein sequence ID" value="MDT3402059.1"/>
    <property type="molecule type" value="Genomic_DNA"/>
</dbReference>
<dbReference type="Pfam" id="PF13102">
    <property type="entry name" value="Phage_int_SAM_5"/>
    <property type="match status" value="1"/>
</dbReference>
<dbReference type="InterPro" id="IPR025269">
    <property type="entry name" value="SAM-like_dom"/>
</dbReference>
<keyword evidence="2" id="KW-0233">DNA recombination</keyword>
<evidence type="ECO:0000313" key="4">
    <source>
        <dbReference type="EMBL" id="MDT3402059.1"/>
    </source>
</evidence>
<dbReference type="Gene3D" id="1.10.150.130">
    <property type="match status" value="1"/>
</dbReference>
<proteinExistence type="predicted"/>
<keyword evidence="5" id="KW-1185">Reference proteome</keyword>
<comment type="caution">
    <text evidence="4">The sequence shown here is derived from an EMBL/GenBank/DDBJ whole genome shotgun (WGS) entry which is preliminary data.</text>
</comment>
<keyword evidence="1" id="KW-0238">DNA-binding</keyword>
<dbReference type="InterPro" id="IPR010998">
    <property type="entry name" value="Integrase_recombinase_N"/>
</dbReference>
<organism evidence="4 5">
    <name type="scientific">Mucilaginibacter terrae</name>
    <dbReference type="NCBI Taxonomy" id="1955052"/>
    <lineage>
        <taxon>Bacteria</taxon>
        <taxon>Pseudomonadati</taxon>
        <taxon>Bacteroidota</taxon>
        <taxon>Sphingobacteriia</taxon>
        <taxon>Sphingobacteriales</taxon>
        <taxon>Sphingobacteriaceae</taxon>
        <taxon>Mucilaginibacter</taxon>
    </lineage>
</organism>
<evidence type="ECO:0000313" key="5">
    <source>
        <dbReference type="Proteomes" id="UP001258315"/>
    </source>
</evidence>
<dbReference type="Proteomes" id="UP001258315">
    <property type="component" value="Unassembled WGS sequence"/>
</dbReference>
<gene>
    <name evidence="4" type="ORF">QE417_001131</name>
</gene>